<keyword evidence="8" id="KW-1185">Reference proteome</keyword>
<evidence type="ECO:0000256" key="2">
    <source>
        <dbReference type="ARBA" id="ARBA00022833"/>
    </source>
</evidence>
<name>A0A0N4V1D7_ENTVE</name>
<dbReference type="PANTHER" id="PTHR24133:SF40">
    <property type="entry name" value="ANKYRIN REPEAT DOMAIN 44"/>
    <property type="match status" value="1"/>
</dbReference>
<dbReference type="Gene3D" id="1.25.40.20">
    <property type="entry name" value="Ankyrin repeat-containing domain"/>
    <property type="match status" value="2"/>
</dbReference>
<feature type="region of interest" description="Disordered" evidence="5">
    <location>
        <begin position="149"/>
        <end position="169"/>
    </location>
</feature>
<dbReference type="InterPro" id="IPR002110">
    <property type="entry name" value="Ankyrin_rpt"/>
</dbReference>
<proteinExistence type="predicted"/>
<evidence type="ECO:0000313" key="9">
    <source>
        <dbReference type="WBParaSite" id="EVEC_0000376201-mRNA-1"/>
    </source>
</evidence>
<dbReference type="OrthoDB" id="20872at2759"/>
<evidence type="ECO:0000256" key="5">
    <source>
        <dbReference type="SAM" id="MobiDB-lite"/>
    </source>
</evidence>
<evidence type="ECO:0000313" key="7">
    <source>
        <dbReference type="EMBL" id="VDD88327.1"/>
    </source>
</evidence>
<keyword evidence="3" id="KW-0040">ANK repeat</keyword>
<protein>
    <submittedName>
        <fullName evidence="9">RING-type domain-containing protein</fullName>
    </submittedName>
</protein>
<reference evidence="7 8" key="2">
    <citation type="submission" date="2018-10" db="EMBL/GenBank/DDBJ databases">
        <authorList>
            <consortium name="Pathogen Informatics"/>
        </authorList>
    </citation>
    <scope>NUCLEOTIDE SEQUENCE [LARGE SCALE GENOMIC DNA]</scope>
</reference>
<dbReference type="PANTHER" id="PTHR24133">
    <property type="entry name" value="ANKYRIN DOMAIN-CONTAINING"/>
    <property type="match status" value="1"/>
</dbReference>
<reference evidence="9" key="1">
    <citation type="submission" date="2017-02" db="UniProtKB">
        <authorList>
            <consortium name="WormBaseParasite"/>
        </authorList>
    </citation>
    <scope>IDENTIFICATION</scope>
</reference>
<organism evidence="9">
    <name type="scientific">Enterobius vermicularis</name>
    <name type="common">Human pinworm</name>
    <dbReference type="NCBI Taxonomy" id="51028"/>
    <lineage>
        <taxon>Eukaryota</taxon>
        <taxon>Metazoa</taxon>
        <taxon>Ecdysozoa</taxon>
        <taxon>Nematoda</taxon>
        <taxon>Chromadorea</taxon>
        <taxon>Rhabditida</taxon>
        <taxon>Spirurina</taxon>
        <taxon>Oxyuridomorpha</taxon>
        <taxon>Oxyuroidea</taxon>
        <taxon>Oxyuridae</taxon>
        <taxon>Enterobius</taxon>
    </lineage>
</organism>
<accession>A0A0N4V1D7</accession>
<dbReference type="InterPro" id="IPR052391">
    <property type="entry name" value="E3_Ligase-Neurotoxin"/>
</dbReference>
<dbReference type="InterPro" id="IPR001841">
    <property type="entry name" value="Znf_RING"/>
</dbReference>
<dbReference type="Proteomes" id="UP000274131">
    <property type="component" value="Unassembled WGS sequence"/>
</dbReference>
<feature type="repeat" description="ANK" evidence="3">
    <location>
        <begin position="25"/>
        <end position="57"/>
    </location>
</feature>
<dbReference type="InterPro" id="IPR013083">
    <property type="entry name" value="Znf_RING/FYVE/PHD"/>
</dbReference>
<dbReference type="PROSITE" id="PS50297">
    <property type="entry name" value="ANK_REP_REGION"/>
    <property type="match status" value="2"/>
</dbReference>
<keyword evidence="2" id="KW-0862">Zinc</keyword>
<evidence type="ECO:0000259" key="6">
    <source>
        <dbReference type="PROSITE" id="PS50089"/>
    </source>
</evidence>
<feature type="repeat" description="ANK" evidence="3">
    <location>
        <begin position="81"/>
        <end position="113"/>
    </location>
</feature>
<dbReference type="EMBL" id="UXUI01007602">
    <property type="protein sequence ID" value="VDD88327.1"/>
    <property type="molecule type" value="Genomic_DNA"/>
</dbReference>
<keyword evidence="1 4" id="KW-0863">Zinc-finger</keyword>
<dbReference type="AlphaFoldDB" id="A0A0N4V1D7"/>
<gene>
    <name evidence="7" type="ORF">EVEC_LOCUS3470</name>
</gene>
<dbReference type="GO" id="GO:0008270">
    <property type="term" value="F:zinc ion binding"/>
    <property type="evidence" value="ECO:0007669"/>
    <property type="project" value="UniProtKB-KW"/>
</dbReference>
<keyword evidence="1 4" id="KW-0479">Metal-binding</keyword>
<dbReference type="InterPro" id="IPR036770">
    <property type="entry name" value="Ankyrin_rpt-contain_sf"/>
</dbReference>
<dbReference type="Gene3D" id="3.30.40.10">
    <property type="entry name" value="Zinc/RING finger domain, C3HC4 (zinc finger)"/>
    <property type="match status" value="1"/>
</dbReference>
<evidence type="ECO:0000256" key="1">
    <source>
        <dbReference type="ARBA" id="ARBA00022771"/>
    </source>
</evidence>
<evidence type="ECO:0000256" key="3">
    <source>
        <dbReference type="PROSITE-ProRule" id="PRU00023"/>
    </source>
</evidence>
<dbReference type="WBParaSite" id="EVEC_0000376201-mRNA-1">
    <property type="protein sequence ID" value="EVEC_0000376201-mRNA-1"/>
    <property type="gene ID" value="EVEC_0000376201"/>
</dbReference>
<dbReference type="STRING" id="51028.A0A0N4V1D7"/>
<dbReference type="PROSITE" id="PS50088">
    <property type="entry name" value="ANK_REPEAT"/>
    <property type="match status" value="2"/>
</dbReference>
<dbReference type="SUPFAM" id="SSF48403">
    <property type="entry name" value="Ankyrin repeat"/>
    <property type="match status" value="1"/>
</dbReference>
<dbReference type="SUPFAM" id="SSF57850">
    <property type="entry name" value="RING/U-box"/>
    <property type="match status" value="1"/>
</dbReference>
<feature type="domain" description="RING-type" evidence="6">
    <location>
        <begin position="200"/>
        <end position="252"/>
    </location>
</feature>
<dbReference type="PROSITE" id="PS50089">
    <property type="entry name" value="ZF_RING_2"/>
    <property type="match status" value="1"/>
</dbReference>
<evidence type="ECO:0000256" key="4">
    <source>
        <dbReference type="PROSITE-ProRule" id="PRU00175"/>
    </source>
</evidence>
<sequence length="265" mass="29893">MKGAFTLKNTFFHLESTLLLVFGKILKTPLHIASQNGFLDIVKCLVEHGADVNARTNDWVKGTEEVEKYQIFHPTLQQSGCKSTPLHISSSKGKINVVKHLVECRADINAKDRHKRTALWIAQAKGFTNIANYLIEQGAVADDESTLEMDASADGQQDSLRDEGPAEKRRKLMEMTTEQTMEYPENECNDVNMEDGSQHCVICLEKPTNPEKCEQCNQLIGCHDCIVKWYRGDGQENSSASSWLNRSCPLCRFGWDDSPKIAKWK</sequence>
<dbReference type="Pfam" id="PF00023">
    <property type="entry name" value="Ank"/>
    <property type="match status" value="1"/>
</dbReference>
<dbReference type="SMART" id="SM00248">
    <property type="entry name" value="ANK"/>
    <property type="match status" value="3"/>
</dbReference>
<evidence type="ECO:0000313" key="8">
    <source>
        <dbReference type="Proteomes" id="UP000274131"/>
    </source>
</evidence>
<dbReference type="Pfam" id="PF12796">
    <property type="entry name" value="Ank_2"/>
    <property type="match status" value="1"/>
</dbReference>